<evidence type="ECO:0000313" key="1">
    <source>
        <dbReference type="EMBL" id="KAF2406110.1"/>
    </source>
</evidence>
<comment type="caution">
    <text evidence="1">The sequence shown here is derived from an EMBL/GenBank/DDBJ whole genome shotgun (WGS) entry which is preliminary data.</text>
</comment>
<dbReference type="EMBL" id="JXDI01000004">
    <property type="protein sequence ID" value="KAF2406110.1"/>
    <property type="molecule type" value="Genomic_DNA"/>
</dbReference>
<gene>
    <name evidence="1" type="ORF">PSAN_53350</name>
</gene>
<organism evidence="1 2">
    <name type="scientific">Pseudomonas antarctica</name>
    <dbReference type="NCBI Taxonomy" id="219572"/>
    <lineage>
        <taxon>Bacteria</taxon>
        <taxon>Pseudomonadati</taxon>
        <taxon>Pseudomonadota</taxon>
        <taxon>Gammaproteobacteria</taxon>
        <taxon>Pseudomonadales</taxon>
        <taxon>Pseudomonadaceae</taxon>
        <taxon>Pseudomonas</taxon>
    </lineage>
</organism>
<reference evidence="1 2" key="1">
    <citation type="submission" date="2015-01" db="EMBL/GenBank/DDBJ databases">
        <title>Genome Sequence of Pseudomonas antarctica CMS 35.</title>
        <authorList>
            <person name="Voget S."/>
            <person name="Chow J."/>
            <person name="Daniel R."/>
            <person name="Streit W."/>
        </authorList>
    </citation>
    <scope>NUCLEOTIDE SEQUENCE [LARGE SCALE GENOMIC DNA]</scope>
    <source>
        <strain evidence="1 2">CMS 35</strain>
    </source>
</reference>
<keyword evidence="2" id="KW-1185">Reference proteome</keyword>
<sequence length="87" mass="9607">MFESAQFVPIGNTPVMLQAIAANGRPVGEPIHHTIGRCGILEVKECGRDQQYHITFYPNVSIEHVKALYASYQSVIAGLEHRINSEG</sequence>
<protein>
    <submittedName>
        <fullName evidence="1">Uncharacterized protein</fullName>
    </submittedName>
</protein>
<evidence type="ECO:0000313" key="2">
    <source>
        <dbReference type="Proteomes" id="UP000748067"/>
    </source>
</evidence>
<accession>A0ABQ6ZNY6</accession>
<name>A0ABQ6ZNY6_9PSED</name>
<proteinExistence type="predicted"/>
<dbReference type="Proteomes" id="UP000748067">
    <property type="component" value="Unassembled WGS sequence"/>
</dbReference>